<comment type="subcellular location">
    <subcellularLocation>
        <location evidence="1">Membrane</location>
        <topology evidence="1">Single-pass membrane protein</topology>
    </subcellularLocation>
</comment>
<feature type="binding site" evidence="6">
    <location>
        <position position="130"/>
    </location>
    <ligand>
        <name>ATP</name>
        <dbReference type="ChEBI" id="CHEBI:30616"/>
    </ligand>
</feature>
<keyword evidence="6" id="KW-0067">ATP-binding</keyword>
<dbReference type="OrthoDB" id="4062651at2759"/>
<evidence type="ECO:0000256" key="1">
    <source>
        <dbReference type="ARBA" id="ARBA00004167"/>
    </source>
</evidence>
<evidence type="ECO:0000256" key="7">
    <source>
        <dbReference type="SAM" id="Phobius"/>
    </source>
</evidence>
<sequence>MSTFGSLSPAPTSDSDGGAIAAAIIVIVAVLIIIGFISCTCARILTRATATELQHNVATIPQTSNVVQDWEIDASTTERFLQDLAKEKPIRFTAQELCSFTANYTTVLGSGGFGVVYKGQLQNGVKIAVKVLKRSLLDKKAEEQFMAEDSPEARPPMSTVVKMLEGEGEIMPPPKPFTYMFPVEVNLLNPATYTDNSSNYSTSYATNSSRDAQERRWQVNCRKQIIRGRILDGRLISAFASSMLQGDALPGVKSYVSWKAVKFRANGEAVNLWANGLSVKCHATGLAVKIHVARWVVKPHVIGYDVEIHVRD</sequence>
<evidence type="ECO:0000256" key="6">
    <source>
        <dbReference type="PROSITE-ProRule" id="PRU10141"/>
    </source>
</evidence>
<organism evidence="8 9">
    <name type="scientific">Rhododendron williamsianum</name>
    <dbReference type="NCBI Taxonomy" id="262921"/>
    <lineage>
        <taxon>Eukaryota</taxon>
        <taxon>Viridiplantae</taxon>
        <taxon>Streptophyta</taxon>
        <taxon>Embryophyta</taxon>
        <taxon>Tracheophyta</taxon>
        <taxon>Spermatophyta</taxon>
        <taxon>Magnoliopsida</taxon>
        <taxon>eudicotyledons</taxon>
        <taxon>Gunneridae</taxon>
        <taxon>Pentapetalae</taxon>
        <taxon>asterids</taxon>
        <taxon>Ericales</taxon>
        <taxon>Ericaceae</taxon>
        <taxon>Ericoideae</taxon>
        <taxon>Rhodoreae</taxon>
        <taxon>Rhododendron</taxon>
    </lineage>
</organism>
<dbReference type="InterPro" id="IPR011009">
    <property type="entry name" value="Kinase-like_dom_sf"/>
</dbReference>
<comment type="caution">
    <text evidence="8">The sequence shown here is derived from an EMBL/GenBank/DDBJ whole genome shotgun (WGS) entry which is preliminary data.</text>
</comment>
<evidence type="ECO:0000256" key="4">
    <source>
        <dbReference type="ARBA" id="ARBA00022989"/>
    </source>
</evidence>
<reference evidence="8 9" key="1">
    <citation type="journal article" date="2019" name="Genome Biol. Evol.">
        <title>The Rhododendron genome and chromosomal organization provide insight into shared whole-genome duplications across the heath family (Ericaceae).</title>
        <authorList>
            <person name="Soza V.L."/>
            <person name="Lindsley D."/>
            <person name="Waalkes A."/>
            <person name="Ramage E."/>
            <person name="Patwardhan R.P."/>
            <person name="Burton J.N."/>
            <person name="Adey A."/>
            <person name="Kumar A."/>
            <person name="Qiu R."/>
            <person name="Shendure J."/>
            <person name="Hall B."/>
        </authorList>
    </citation>
    <scope>NUCLEOTIDE SEQUENCE [LARGE SCALE GENOMIC DNA]</scope>
    <source>
        <strain evidence="8">RSF 1966-606</strain>
    </source>
</reference>
<dbReference type="PANTHER" id="PTHR47974:SF9">
    <property type="entry name" value="RECEPTOR-LIKE SERINE_THREONINE-PROTEIN KINASE"/>
    <property type="match status" value="1"/>
</dbReference>
<dbReference type="InterPro" id="IPR017441">
    <property type="entry name" value="Protein_kinase_ATP_BS"/>
</dbReference>
<evidence type="ECO:0000313" key="8">
    <source>
        <dbReference type="EMBL" id="KAE9446243.1"/>
    </source>
</evidence>
<dbReference type="EMBL" id="QEFC01003791">
    <property type="protein sequence ID" value="KAE9446243.1"/>
    <property type="molecule type" value="Genomic_DNA"/>
</dbReference>
<evidence type="ECO:0000256" key="3">
    <source>
        <dbReference type="ARBA" id="ARBA00022729"/>
    </source>
</evidence>
<dbReference type="AlphaFoldDB" id="A0A6A4KDC6"/>
<evidence type="ECO:0000313" key="9">
    <source>
        <dbReference type="Proteomes" id="UP000428333"/>
    </source>
</evidence>
<dbReference type="GO" id="GO:0005524">
    <property type="term" value="F:ATP binding"/>
    <property type="evidence" value="ECO:0007669"/>
    <property type="project" value="UniProtKB-UniRule"/>
</dbReference>
<dbReference type="Proteomes" id="UP000428333">
    <property type="component" value="Linkage Group LG13"/>
</dbReference>
<keyword evidence="3" id="KW-0732">Signal</keyword>
<keyword evidence="9" id="KW-1185">Reference proteome</keyword>
<evidence type="ECO:0000256" key="5">
    <source>
        <dbReference type="ARBA" id="ARBA00023136"/>
    </source>
</evidence>
<evidence type="ECO:0008006" key="10">
    <source>
        <dbReference type="Google" id="ProtNLM"/>
    </source>
</evidence>
<dbReference type="SUPFAM" id="SSF56112">
    <property type="entry name" value="Protein kinase-like (PK-like)"/>
    <property type="match status" value="1"/>
</dbReference>
<evidence type="ECO:0000256" key="2">
    <source>
        <dbReference type="ARBA" id="ARBA00022692"/>
    </source>
</evidence>
<name>A0A6A4KDC6_9ERIC</name>
<dbReference type="PROSITE" id="PS00107">
    <property type="entry name" value="PROTEIN_KINASE_ATP"/>
    <property type="match status" value="1"/>
</dbReference>
<dbReference type="GO" id="GO:0016020">
    <property type="term" value="C:membrane"/>
    <property type="evidence" value="ECO:0007669"/>
    <property type="project" value="UniProtKB-SubCell"/>
</dbReference>
<gene>
    <name evidence="8" type="ORF">C3L33_21859</name>
</gene>
<accession>A0A6A4KDC6</accession>
<dbReference type="Gene3D" id="3.30.200.20">
    <property type="entry name" value="Phosphorylase Kinase, domain 1"/>
    <property type="match status" value="1"/>
</dbReference>
<keyword evidence="2 7" id="KW-0812">Transmembrane</keyword>
<feature type="transmembrane region" description="Helical" evidence="7">
    <location>
        <begin position="20"/>
        <end position="45"/>
    </location>
</feature>
<keyword evidence="6" id="KW-0547">Nucleotide-binding</keyword>
<keyword evidence="4 7" id="KW-1133">Transmembrane helix</keyword>
<feature type="non-terminal residue" evidence="8">
    <location>
        <position position="1"/>
    </location>
</feature>
<dbReference type="PANTHER" id="PTHR47974">
    <property type="entry name" value="OS07G0415500 PROTEIN"/>
    <property type="match status" value="1"/>
</dbReference>
<proteinExistence type="predicted"/>
<keyword evidence="5 7" id="KW-0472">Membrane</keyword>
<protein>
    <recommendedName>
        <fullName evidence="10">Protein kinase domain-containing protein</fullName>
    </recommendedName>
</protein>